<reference evidence="8" key="1">
    <citation type="journal article" date="2023" name="Arch. Microbiol.">
        <title>Desulfoferula mesophilus gen. nov. sp. nov., a mesophilic sulfate-reducing bacterium isolated from a brackish lake sediment.</title>
        <authorList>
            <person name="Watanabe T."/>
            <person name="Yabe T."/>
            <person name="Tsuji J.M."/>
            <person name="Fukui M."/>
        </authorList>
    </citation>
    <scope>NUCLEOTIDE SEQUENCE [LARGE SCALE GENOMIC DNA]</scope>
    <source>
        <strain evidence="8">12FAK</strain>
    </source>
</reference>
<dbReference type="PROSITE" id="PS50928">
    <property type="entry name" value="ABC_TM1"/>
    <property type="match status" value="1"/>
</dbReference>
<dbReference type="GO" id="GO:0005886">
    <property type="term" value="C:plasma membrane"/>
    <property type="evidence" value="ECO:0007669"/>
    <property type="project" value="UniProtKB-SubCell"/>
</dbReference>
<organism evidence="7 8">
    <name type="scientific">Desulfoferula mesophila</name>
    <dbReference type="NCBI Taxonomy" id="3058419"/>
    <lineage>
        <taxon>Bacteria</taxon>
        <taxon>Pseudomonadati</taxon>
        <taxon>Thermodesulfobacteriota</taxon>
        <taxon>Desulfarculia</taxon>
        <taxon>Desulfarculales</taxon>
        <taxon>Desulfarculaceae</taxon>
        <taxon>Desulfoferula</taxon>
    </lineage>
</organism>
<evidence type="ECO:0000256" key="1">
    <source>
        <dbReference type="ARBA" id="ARBA00004651"/>
    </source>
</evidence>
<dbReference type="GO" id="GO:0055085">
    <property type="term" value="P:transmembrane transport"/>
    <property type="evidence" value="ECO:0007669"/>
    <property type="project" value="InterPro"/>
</dbReference>
<feature type="transmembrane region" description="Helical" evidence="5">
    <location>
        <begin position="97"/>
        <end position="123"/>
    </location>
</feature>
<protein>
    <submittedName>
        <fullName evidence="7">ABC transporter permease</fullName>
    </submittedName>
</protein>
<dbReference type="Proteomes" id="UP001366166">
    <property type="component" value="Chromosome"/>
</dbReference>
<evidence type="ECO:0000256" key="2">
    <source>
        <dbReference type="ARBA" id="ARBA00022692"/>
    </source>
</evidence>
<dbReference type="Gene3D" id="1.10.3720.10">
    <property type="entry name" value="MetI-like"/>
    <property type="match status" value="1"/>
</dbReference>
<comment type="subcellular location">
    <subcellularLocation>
        <location evidence="1 5">Cell membrane</location>
        <topology evidence="1 5">Multi-pass membrane protein</topology>
    </subcellularLocation>
</comment>
<keyword evidence="2 5" id="KW-0812">Transmembrane</keyword>
<evidence type="ECO:0000256" key="3">
    <source>
        <dbReference type="ARBA" id="ARBA00022989"/>
    </source>
</evidence>
<dbReference type="EMBL" id="AP028679">
    <property type="protein sequence ID" value="BEQ14561.1"/>
    <property type="molecule type" value="Genomic_DNA"/>
</dbReference>
<dbReference type="InterPro" id="IPR035906">
    <property type="entry name" value="MetI-like_sf"/>
</dbReference>
<dbReference type="InterPro" id="IPR049783">
    <property type="entry name" value="ABC_perm_TupB-like"/>
</dbReference>
<evidence type="ECO:0000313" key="7">
    <source>
        <dbReference type="EMBL" id="BEQ14561.1"/>
    </source>
</evidence>
<keyword evidence="8" id="KW-1185">Reference proteome</keyword>
<sequence length="230" mass="24015">MDFFLGGLSRGLGLLVNLDPEVYGIAWLSLRVSFSAVILAALAAVPLGLLIGQKEFLGKRLLVVVFNTLLALPTVVVGLVVYGLLSYHGPLGGLGMLYTPAAMVAAQAVLAFPLITALVIAAVTTLDSRVGPTALTLGATPWQAAWAVLKEARFAVLAALAAGFGRVVTEVGAAIMVGGNIRHYTRTFTTAIALETSKGEFAQGMALGFFLLVVALAVNLASHQLQARWK</sequence>
<keyword evidence="4 5" id="KW-0472">Membrane</keyword>
<dbReference type="PANTHER" id="PTHR43632:SF1">
    <property type="entry name" value="PERMEASE COMPONENT OF TUNGSTATE ABC TRANSPORTER"/>
    <property type="match status" value="1"/>
</dbReference>
<proteinExistence type="inferred from homology"/>
<dbReference type="KEGG" id="dmp:FAK_16270"/>
<dbReference type="SUPFAM" id="SSF161098">
    <property type="entry name" value="MetI-like"/>
    <property type="match status" value="1"/>
</dbReference>
<feature type="domain" description="ABC transmembrane type-1" evidence="6">
    <location>
        <begin position="26"/>
        <end position="222"/>
    </location>
</feature>
<dbReference type="InterPro" id="IPR000515">
    <property type="entry name" value="MetI-like"/>
</dbReference>
<evidence type="ECO:0000259" key="6">
    <source>
        <dbReference type="PROSITE" id="PS50928"/>
    </source>
</evidence>
<dbReference type="RefSeq" id="WP_338606265.1">
    <property type="nucleotide sequence ID" value="NZ_AP028679.1"/>
</dbReference>
<evidence type="ECO:0000256" key="4">
    <source>
        <dbReference type="ARBA" id="ARBA00023136"/>
    </source>
</evidence>
<comment type="similarity">
    <text evidence="5">Belongs to the binding-protein-dependent transport system permease family.</text>
</comment>
<evidence type="ECO:0000313" key="8">
    <source>
        <dbReference type="Proteomes" id="UP001366166"/>
    </source>
</evidence>
<dbReference type="CDD" id="cd06261">
    <property type="entry name" value="TM_PBP2"/>
    <property type="match status" value="1"/>
</dbReference>
<feature type="transmembrane region" description="Helical" evidence="5">
    <location>
        <begin position="201"/>
        <end position="221"/>
    </location>
</feature>
<dbReference type="Pfam" id="PF00528">
    <property type="entry name" value="BPD_transp_1"/>
    <property type="match status" value="1"/>
</dbReference>
<evidence type="ECO:0000256" key="5">
    <source>
        <dbReference type="RuleBase" id="RU363032"/>
    </source>
</evidence>
<feature type="transmembrane region" description="Helical" evidence="5">
    <location>
        <begin position="154"/>
        <end position="181"/>
    </location>
</feature>
<feature type="transmembrane region" description="Helical" evidence="5">
    <location>
        <begin position="25"/>
        <end position="49"/>
    </location>
</feature>
<feature type="transmembrane region" description="Helical" evidence="5">
    <location>
        <begin position="61"/>
        <end position="85"/>
    </location>
</feature>
<accession>A0AAU9EKP7</accession>
<keyword evidence="5" id="KW-0813">Transport</keyword>
<gene>
    <name evidence="7" type="primary">tupB</name>
    <name evidence="7" type="ORF">FAK_16270</name>
</gene>
<dbReference type="PANTHER" id="PTHR43632">
    <property type="entry name" value="PERMEASE COMPONENT OF TUNGSTATE ABC TRANSPORTER"/>
    <property type="match status" value="1"/>
</dbReference>
<name>A0AAU9EKP7_9BACT</name>
<keyword evidence="3 5" id="KW-1133">Transmembrane helix</keyword>
<dbReference type="NCBIfam" id="NF038017">
    <property type="entry name" value="ABC_perm1"/>
    <property type="match status" value="1"/>
</dbReference>
<dbReference type="AlphaFoldDB" id="A0AAU9EKP7"/>